<comment type="caution">
    <text evidence="14">The sequence shown here is derived from an EMBL/GenBank/DDBJ whole genome shotgun (WGS) entry which is preliminary data.</text>
</comment>
<gene>
    <name evidence="14" type="primary">PKA1_2</name>
    <name evidence="14" type="ORF">CU098_005731</name>
</gene>
<proteinExistence type="inferred from homology"/>
<dbReference type="CDD" id="cd05580">
    <property type="entry name" value="STKc_PKA_like"/>
    <property type="match status" value="1"/>
</dbReference>
<protein>
    <recommendedName>
        <fullName evidence="1">cAMP-dependent protein kinase</fullName>
        <ecNumber evidence="1">2.7.11.11</ecNumber>
    </recommendedName>
</protein>
<dbReference type="Gene3D" id="1.10.510.10">
    <property type="entry name" value="Transferase(Phosphotransferase) domain 1"/>
    <property type="match status" value="1"/>
</dbReference>
<evidence type="ECO:0000256" key="3">
    <source>
        <dbReference type="ARBA" id="ARBA00022679"/>
    </source>
</evidence>
<keyword evidence="15" id="KW-1185">Reference proteome</keyword>
<feature type="compositionally biased region" description="Polar residues" evidence="11">
    <location>
        <begin position="112"/>
        <end position="126"/>
    </location>
</feature>
<organism evidence="14 15">
    <name type="scientific">Rhizopus stolonifer</name>
    <name type="common">Rhizopus nigricans</name>
    <dbReference type="NCBI Taxonomy" id="4846"/>
    <lineage>
        <taxon>Eukaryota</taxon>
        <taxon>Fungi</taxon>
        <taxon>Fungi incertae sedis</taxon>
        <taxon>Mucoromycota</taxon>
        <taxon>Mucoromycotina</taxon>
        <taxon>Mucoromycetes</taxon>
        <taxon>Mucorales</taxon>
        <taxon>Mucorineae</taxon>
        <taxon>Rhizopodaceae</taxon>
        <taxon>Rhizopus</taxon>
    </lineage>
</organism>
<dbReference type="STRING" id="4846.A0A367J5X4"/>
<name>A0A367J5X4_RHIST</name>
<dbReference type="PROSITE" id="PS51285">
    <property type="entry name" value="AGC_KINASE_CTER"/>
    <property type="match status" value="1"/>
</dbReference>
<feature type="binding site" evidence="9">
    <location>
        <position position="204"/>
    </location>
    <ligand>
        <name>ATP</name>
        <dbReference type="ChEBI" id="CHEBI:30616"/>
    </ligand>
</feature>
<dbReference type="GO" id="GO:0005952">
    <property type="term" value="C:cAMP-dependent protein kinase complex"/>
    <property type="evidence" value="ECO:0007669"/>
    <property type="project" value="TreeGrafter"/>
</dbReference>
<evidence type="ECO:0000256" key="6">
    <source>
        <dbReference type="ARBA" id="ARBA00022840"/>
    </source>
</evidence>
<keyword evidence="5 14" id="KW-0418">Kinase</keyword>
<dbReference type="InterPro" id="IPR000961">
    <property type="entry name" value="AGC-kinase_C"/>
</dbReference>
<dbReference type="SMART" id="SM00220">
    <property type="entry name" value="S_TKc"/>
    <property type="match status" value="1"/>
</dbReference>
<dbReference type="InterPro" id="IPR011009">
    <property type="entry name" value="Kinase-like_dom_sf"/>
</dbReference>
<dbReference type="PANTHER" id="PTHR24353:SF37">
    <property type="entry name" value="CAMP-DEPENDENT PROTEIN KINASE CATALYTIC SUBUNIT PRKX"/>
    <property type="match status" value="1"/>
</dbReference>
<evidence type="ECO:0000259" key="13">
    <source>
        <dbReference type="PROSITE" id="PS51285"/>
    </source>
</evidence>
<dbReference type="EMBL" id="PJQM01004202">
    <property type="protein sequence ID" value="RCH85323.1"/>
    <property type="molecule type" value="Genomic_DNA"/>
</dbReference>
<feature type="region of interest" description="Disordered" evidence="11">
    <location>
        <begin position="1"/>
        <end position="138"/>
    </location>
</feature>
<dbReference type="Pfam" id="PF00069">
    <property type="entry name" value="Pkinase"/>
    <property type="match status" value="1"/>
</dbReference>
<dbReference type="EC" id="2.7.11.11" evidence="1"/>
<evidence type="ECO:0000256" key="9">
    <source>
        <dbReference type="PROSITE-ProRule" id="PRU10141"/>
    </source>
</evidence>
<dbReference type="GO" id="GO:0009653">
    <property type="term" value="P:anatomical structure morphogenesis"/>
    <property type="evidence" value="ECO:0007669"/>
    <property type="project" value="UniProtKB-ARBA"/>
</dbReference>
<evidence type="ECO:0000256" key="7">
    <source>
        <dbReference type="ARBA" id="ARBA00047292"/>
    </source>
</evidence>
<dbReference type="GO" id="GO:0005524">
    <property type="term" value="F:ATP binding"/>
    <property type="evidence" value="ECO:0007669"/>
    <property type="project" value="UniProtKB-UniRule"/>
</dbReference>
<dbReference type="FunFam" id="1.10.510.10:FF:000005">
    <property type="entry name" value="cAMP-dependent protein kinase catalytic subunit alpha"/>
    <property type="match status" value="1"/>
</dbReference>
<comment type="similarity">
    <text evidence="10">Belongs to the protein kinase superfamily.</text>
</comment>
<accession>A0A367J5X4</accession>
<keyword evidence="2 10" id="KW-0723">Serine/threonine-protein kinase</keyword>
<evidence type="ECO:0000256" key="4">
    <source>
        <dbReference type="ARBA" id="ARBA00022741"/>
    </source>
</evidence>
<feature type="compositionally biased region" description="Polar residues" evidence="11">
    <location>
        <begin position="32"/>
        <end position="59"/>
    </location>
</feature>
<keyword evidence="3" id="KW-0808">Transferase</keyword>
<feature type="domain" description="Protein kinase" evidence="12">
    <location>
        <begin position="175"/>
        <end position="424"/>
    </location>
</feature>
<evidence type="ECO:0000313" key="15">
    <source>
        <dbReference type="Proteomes" id="UP000253551"/>
    </source>
</evidence>
<keyword evidence="4 9" id="KW-0547">Nucleotide-binding</keyword>
<dbReference type="AlphaFoldDB" id="A0A367J5X4"/>
<dbReference type="PANTHER" id="PTHR24353">
    <property type="entry name" value="CYCLIC NUCLEOTIDE-DEPENDENT PROTEIN KINASE"/>
    <property type="match status" value="1"/>
</dbReference>
<dbReference type="GO" id="GO:0004691">
    <property type="term" value="F:cAMP-dependent protein kinase activity"/>
    <property type="evidence" value="ECO:0007669"/>
    <property type="project" value="UniProtKB-EC"/>
</dbReference>
<comment type="catalytic activity">
    <reaction evidence="7">
        <text>L-threonyl-[protein] + ATP = O-phospho-L-threonyl-[protein] + ADP + H(+)</text>
        <dbReference type="Rhea" id="RHEA:46608"/>
        <dbReference type="Rhea" id="RHEA-COMP:11060"/>
        <dbReference type="Rhea" id="RHEA-COMP:11605"/>
        <dbReference type="ChEBI" id="CHEBI:15378"/>
        <dbReference type="ChEBI" id="CHEBI:30013"/>
        <dbReference type="ChEBI" id="CHEBI:30616"/>
        <dbReference type="ChEBI" id="CHEBI:61977"/>
        <dbReference type="ChEBI" id="CHEBI:456216"/>
        <dbReference type="EC" id="2.7.11.11"/>
    </reaction>
</comment>
<dbReference type="PROSITE" id="PS00107">
    <property type="entry name" value="PROTEIN_KINASE_ATP"/>
    <property type="match status" value="1"/>
</dbReference>
<dbReference type="PROSITE" id="PS00108">
    <property type="entry name" value="PROTEIN_KINASE_ST"/>
    <property type="match status" value="1"/>
</dbReference>
<dbReference type="OrthoDB" id="63267at2759"/>
<feature type="domain" description="AGC-kinase C-terminal" evidence="13">
    <location>
        <begin position="425"/>
        <end position="479"/>
    </location>
</feature>
<dbReference type="InterPro" id="IPR017441">
    <property type="entry name" value="Protein_kinase_ATP_BS"/>
</dbReference>
<dbReference type="Proteomes" id="UP000253551">
    <property type="component" value="Unassembled WGS sequence"/>
</dbReference>
<reference evidence="14 15" key="1">
    <citation type="journal article" date="2018" name="G3 (Bethesda)">
        <title>Phylogenetic and Phylogenomic Definition of Rhizopus Species.</title>
        <authorList>
            <person name="Gryganskyi A.P."/>
            <person name="Golan J."/>
            <person name="Dolatabadi S."/>
            <person name="Mondo S."/>
            <person name="Robb S."/>
            <person name="Idnurm A."/>
            <person name="Muszewska A."/>
            <person name="Steczkiewicz K."/>
            <person name="Masonjones S."/>
            <person name="Liao H.L."/>
            <person name="Gajdeczka M.T."/>
            <person name="Anike F."/>
            <person name="Vuek A."/>
            <person name="Anishchenko I.M."/>
            <person name="Voigt K."/>
            <person name="de Hoog G.S."/>
            <person name="Smith M.E."/>
            <person name="Heitman J."/>
            <person name="Vilgalys R."/>
            <person name="Stajich J.E."/>
        </authorList>
    </citation>
    <scope>NUCLEOTIDE SEQUENCE [LARGE SCALE GENOMIC DNA]</scope>
    <source>
        <strain evidence="14 15">LSU 92-RS-03</strain>
    </source>
</reference>
<sequence>MKSHKRSPSQDSTLSNTPSISNSITSDDGSCYSANTPGQTPSRNSTSSTHHLPTFSFTPIHQDPIPIEPPKSKKLGKNAIPDYLSTSPTRASPLSPLPRTEEQGSDGYFSIPTETKNSSLQPNSAPTIPRSPIKSHFTPRPVHVTRVSTHAIPRTKIAANKQRRRAHRKLQLDDFVLKRTVGTGSFGRVHLAQSKVNGKHYAIKALDKYDVVRLKQVEHINNEPTILREVAHPFVVTLWDAFQDDTHLFMVMDYVPGGELFSILRKQKKFSEQEAKFYAAEVVLALGYLHEQDIVYRDLKPENILVDDRGHVKLTDFGFAKRIEDTTWTVCGTPDYLAPEIIISKGYTKAVDWWGLGVLIFEMVTGKAPFLDKNPVNLYQKILECRVEWPEDMSSELKDLLQNLLTSDLELRFTSKEIKTHAWFADIDFEQVLKRKVKPPHVPKVKDDGDSTCFAKYKESTQVYGNVRKDPFRSKFPAF</sequence>
<dbReference type="FunFam" id="3.30.200.20:FF:000042">
    <property type="entry name" value="Aurora kinase A"/>
    <property type="match status" value="1"/>
</dbReference>
<dbReference type="SUPFAM" id="SSF56112">
    <property type="entry name" value="Protein kinase-like (PK-like)"/>
    <property type="match status" value="1"/>
</dbReference>
<comment type="catalytic activity">
    <reaction evidence="8">
        <text>L-seryl-[protein] + ATP = O-phospho-L-seryl-[protein] + ADP + H(+)</text>
        <dbReference type="Rhea" id="RHEA:17989"/>
        <dbReference type="Rhea" id="RHEA-COMP:9863"/>
        <dbReference type="Rhea" id="RHEA-COMP:11604"/>
        <dbReference type="ChEBI" id="CHEBI:15378"/>
        <dbReference type="ChEBI" id="CHEBI:29999"/>
        <dbReference type="ChEBI" id="CHEBI:30616"/>
        <dbReference type="ChEBI" id="CHEBI:83421"/>
        <dbReference type="ChEBI" id="CHEBI:456216"/>
        <dbReference type="EC" id="2.7.11.11"/>
    </reaction>
</comment>
<dbReference type="InterPro" id="IPR000719">
    <property type="entry name" value="Prot_kinase_dom"/>
</dbReference>
<evidence type="ECO:0000256" key="10">
    <source>
        <dbReference type="RuleBase" id="RU000304"/>
    </source>
</evidence>
<evidence type="ECO:0000256" key="5">
    <source>
        <dbReference type="ARBA" id="ARBA00022777"/>
    </source>
</evidence>
<evidence type="ECO:0000256" key="2">
    <source>
        <dbReference type="ARBA" id="ARBA00022527"/>
    </source>
</evidence>
<evidence type="ECO:0000256" key="8">
    <source>
        <dbReference type="ARBA" id="ARBA00047454"/>
    </source>
</evidence>
<evidence type="ECO:0000256" key="1">
    <source>
        <dbReference type="ARBA" id="ARBA00012444"/>
    </source>
</evidence>
<dbReference type="PROSITE" id="PS50011">
    <property type="entry name" value="PROTEIN_KINASE_DOM"/>
    <property type="match status" value="1"/>
</dbReference>
<evidence type="ECO:0000313" key="14">
    <source>
        <dbReference type="EMBL" id="RCH85323.1"/>
    </source>
</evidence>
<evidence type="ECO:0000259" key="12">
    <source>
        <dbReference type="PROSITE" id="PS50011"/>
    </source>
</evidence>
<feature type="compositionally biased region" description="Low complexity" evidence="11">
    <location>
        <begin position="12"/>
        <end position="26"/>
    </location>
</feature>
<evidence type="ECO:0000256" key="11">
    <source>
        <dbReference type="SAM" id="MobiDB-lite"/>
    </source>
</evidence>
<dbReference type="InterPro" id="IPR008271">
    <property type="entry name" value="Ser/Thr_kinase_AS"/>
</dbReference>
<dbReference type="Gene3D" id="3.30.200.20">
    <property type="entry name" value="Phosphorylase Kinase, domain 1"/>
    <property type="match status" value="1"/>
</dbReference>
<keyword evidence="6 9" id="KW-0067">ATP-binding</keyword>